<sequence length="501" mass="54986">MGTWTTGKKSGLAVLAVCMVAAGCSSKETPAADGAGAKEDTGPTKITIMTSLQTPEVPSDTLKKLLEEKTNTQLTINFSPGGSYDEKFQAGLATETLAPITYVGNQAAFINTRNAIKNNQFWEIGPYLKDYPNLSKLDPEILNNMKVDGKIYALYQEVQRARSGIIYRKDWADKLGLAAPQSIDDIYNMLKKFKESGLAAIPLADRNDFLYGAFKTLSSYFGTPNSWGMVDGSLVPDFTTQGYMETMKFIKKLRDEGLINKDFPVTSKTDQQNLMYSGKAGMYIGSISDVNTMADKTGANFKEAQFDVENRIVGTNGKLGVWAVHGYANAMLFPKSAVKNEAELKKLLAFCDKLFDPEIANLLVHGVEGTHYTLKDGKVLPVSDAKLLEKEVSGYNGIGLSRITNIKPKVYSRPVAEKAEQLINEAVKFSISDPTAALDSAAYTEKGARLQDIIKDATYKFMMGDIDEKGFQDAVKKWKDQGGSSIIEEYNASYKASNKKK</sequence>
<gene>
    <name evidence="1" type="ORF">ACI1P1_21835</name>
</gene>
<evidence type="ECO:0000313" key="1">
    <source>
        <dbReference type="EMBL" id="MFM9330937.1"/>
    </source>
</evidence>
<reference evidence="1" key="1">
    <citation type="submission" date="2024-12" db="EMBL/GenBank/DDBJ databases">
        <authorList>
            <person name="Wu N."/>
        </authorList>
    </citation>
    <scope>NUCLEOTIDE SEQUENCE</scope>
    <source>
        <strain evidence="1">P15</strain>
    </source>
</reference>
<dbReference type="EMBL" id="JBJURJ010000015">
    <property type="protein sequence ID" value="MFM9330937.1"/>
    <property type="molecule type" value="Genomic_DNA"/>
</dbReference>
<organism evidence="1 2">
    <name type="scientific">Paenibacillus mesotrionivorans</name>
    <dbReference type="NCBI Taxonomy" id="3160968"/>
    <lineage>
        <taxon>Bacteria</taxon>
        <taxon>Bacillati</taxon>
        <taxon>Bacillota</taxon>
        <taxon>Bacilli</taxon>
        <taxon>Bacillales</taxon>
        <taxon>Paenibacillaceae</taxon>
        <taxon>Paenibacillus</taxon>
    </lineage>
</organism>
<comment type="caution">
    <text evidence="1">The sequence shown here is derived from an EMBL/GenBank/DDBJ whole genome shotgun (WGS) entry which is preliminary data.</text>
</comment>
<proteinExistence type="predicted"/>
<name>A0ACC7P2P7_9BACL</name>
<dbReference type="Proteomes" id="UP001631969">
    <property type="component" value="Unassembled WGS sequence"/>
</dbReference>
<evidence type="ECO:0000313" key="2">
    <source>
        <dbReference type="Proteomes" id="UP001631969"/>
    </source>
</evidence>
<keyword evidence="2" id="KW-1185">Reference proteome</keyword>
<protein>
    <submittedName>
        <fullName evidence="1">Extracellular solute-binding protein</fullName>
    </submittedName>
</protein>
<accession>A0ACC7P2P7</accession>